<protein>
    <submittedName>
        <fullName evidence="1">Unnamed protein product</fullName>
    </submittedName>
</protein>
<comment type="caution">
    <text evidence="1">The sequence shown here is derived from an EMBL/GenBank/DDBJ whole genome shotgun (WGS) entry which is preliminary data.</text>
</comment>
<accession>A0ACB5U7K9</accession>
<name>A0ACB5U7K9_CANBO</name>
<gene>
    <name evidence="1" type="ORF">Cboi01_000605000</name>
</gene>
<organism evidence="1 2">
    <name type="scientific">Candida boidinii</name>
    <name type="common">Yeast</name>
    <dbReference type="NCBI Taxonomy" id="5477"/>
    <lineage>
        <taxon>Eukaryota</taxon>
        <taxon>Fungi</taxon>
        <taxon>Dikarya</taxon>
        <taxon>Ascomycota</taxon>
        <taxon>Saccharomycotina</taxon>
        <taxon>Pichiomycetes</taxon>
        <taxon>Pichiales</taxon>
        <taxon>Pichiaceae</taxon>
        <taxon>Ogataea</taxon>
        <taxon>Ogataea/Candida clade</taxon>
    </lineage>
</organism>
<reference evidence="1" key="1">
    <citation type="submission" date="2023-04" db="EMBL/GenBank/DDBJ databases">
        <title>Candida boidinii NBRC 1967.</title>
        <authorList>
            <person name="Ichikawa N."/>
            <person name="Sato H."/>
            <person name="Tonouchi N."/>
        </authorList>
    </citation>
    <scope>NUCLEOTIDE SEQUENCE</scope>
    <source>
        <strain evidence="1">NBRC 1967</strain>
    </source>
</reference>
<proteinExistence type="predicted"/>
<dbReference type="Proteomes" id="UP001165101">
    <property type="component" value="Unassembled WGS sequence"/>
</dbReference>
<evidence type="ECO:0000313" key="2">
    <source>
        <dbReference type="Proteomes" id="UP001165101"/>
    </source>
</evidence>
<evidence type="ECO:0000313" key="1">
    <source>
        <dbReference type="EMBL" id="GMF02173.1"/>
    </source>
</evidence>
<keyword evidence="2" id="KW-1185">Reference proteome</keyword>
<dbReference type="EMBL" id="BSXV01005389">
    <property type="protein sequence ID" value="GMF02173.1"/>
    <property type="molecule type" value="Genomic_DNA"/>
</dbReference>
<sequence length="300" mass="34133">MDSNNHNKSNLSHHQQRLNNNHSNDVLVFTSDHLEFNDINNDDDKSTIYKHEFNSTRKEILDYRELVFTLRCIKPFNLKVSNYKKKKRIHYGSRLLLHHHHYSTTDNNSHYVTNDSNRRRHSNNSLLNTQISTRDQITNLTTRSASFSASSSIPLNQDTMNPFNSLGDTDFKRHLYGLVGSSSLGDIYDSSSFDSCNIPIPIPMISESQQNQRGSIPFTSSTSSTNSTQTTQTTTTTVSNILTSYSMSSTTNRRRKSSIVSNYNNSNRKNSTFSISNSINSISTSINSNNNTEINLHKQF</sequence>